<feature type="region of interest" description="Disordered" evidence="11">
    <location>
        <begin position="442"/>
        <end position="531"/>
    </location>
</feature>
<dbReference type="GO" id="GO:0005737">
    <property type="term" value="C:cytoplasm"/>
    <property type="evidence" value="ECO:0007669"/>
    <property type="project" value="InterPro"/>
</dbReference>
<dbReference type="InterPro" id="IPR050384">
    <property type="entry name" value="Endophilin_SH3RF"/>
</dbReference>
<keyword evidence="7" id="KW-0175">Coiled coil</keyword>
<evidence type="ECO:0000256" key="9">
    <source>
        <dbReference type="ARBA" id="ARBA00030140"/>
    </source>
</evidence>
<sequence length="681" mass="75866">MAFAGLKKQINKANQYVTEKMGGAEGTKLDLDFMDMERKTDVTVELVEELQTKTKEFLQPNPTARAKMAAVKGISKLSGQAKSNTYPQPEGLLADCMLLYGKKLGEDSIFAQALIEMGESLKQMADVKYSLDDNIKQNFLEPLHHLQTKDLKEVMHHRKKLQGRRLDYDCKRRRQAKEEFSGYVTEKMGGAEGTKLDLDFMDMERKTDVTVELVEELQTKTKEFLQPNPTARAKMAAVKGISKLSGQAKSNTYPQPEGLLADCMLLYGKKLGEDSIFAQALIEMGESLKQMADVKYSLDDNIKQNFLEPLHHLQTKDLKEVMHHRKKLQGRRLDYDCKRRRQAKGSHITDDEIRSAEEKFAESLHLAQMGMFNLLENDVEQVSQLVTFSEGLLDYHQQCTEVLKCLVETLQAKREEAECRPKTEFVPKTLADLNIEGLSMDGLNGGRHLQNSHPELSSSSRNQNMYSSQQNLSTSRSAGGSAGGALGGSTDGGNFTRSKMYGSQQSLSSKRQSNGQNGQTNASRSSSSFNSHTKNPYYVSGVADQWLNAWDLPAPPQPAPAARSTASRRNPTSRSISTSSNPSSVITHNSNFNNDPWSASPLPSPMRSPAKAPAQPQRPNGPCCSALYDFEPENPGELGFKENDIIQLINRVDENWYEGSVNGRTGYFPQSYVQVVVPLPN</sequence>
<feature type="compositionally biased region" description="Low complexity" evidence="11">
    <location>
        <begin position="457"/>
        <end position="479"/>
    </location>
</feature>
<feature type="region of interest" description="Disordered" evidence="11">
    <location>
        <begin position="554"/>
        <end position="623"/>
    </location>
</feature>
<evidence type="ECO:0000256" key="7">
    <source>
        <dbReference type="ARBA" id="ARBA00023054"/>
    </source>
</evidence>
<dbReference type="GO" id="GO:0098978">
    <property type="term" value="C:glutamatergic synapse"/>
    <property type="evidence" value="ECO:0007669"/>
    <property type="project" value="TreeGrafter"/>
</dbReference>
<evidence type="ECO:0000256" key="8">
    <source>
        <dbReference type="ARBA" id="ARBA00023136"/>
    </source>
</evidence>
<evidence type="ECO:0000256" key="5">
    <source>
        <dbReference type="ARBA" id="ARBA00022443"/>
    </source>
</evidence>
<dbReference type="PROSITE" id="PS50002">
    <property type="entry name" value="SH3"/>
    <property type="match status" value="1"/>
</dbReference>
<evidence type="ECO:0000256" key="4">
    <source>
        <dbReference type="ARBA" id="ARBA00018286"/>
    </source>
</evidence>
<evidence type="ECO:0000313" key="14">
    <source>
        <dbReference type="EMBL" id="MBC1173968.1"/>
    </source>
</evidence>
<dbReference type="Gene3D" id="2.30.30.40">
    <property type="entry name" value="SH3 Domains"/>
    <property type="match status" value="1"/>
</dbReference>
<comment type="similarity">
    <text evidence="3">Belongs to the endophilin family.</text>
</comment>
<dbReference type="InterPro" id="IPR035824">
    <property type="entry name" value="Endophilin_A_SH3"/>
</dbReference>
<evidence type="ECO:0000256" key="1">
    <source>
        <dbReference type="ARBA" id="ARBA00003037"/>
    </source>
</evidence>
<keyword evidence="6" id="KW-0254">Endocytosis</keyword>
<dbReference type="SUPFAM" id="SSF103657">
    <property type="entry name" value="BAR/IMD domain-like"/>
    <property type="match status" value="2"/>
</dbReference>
<dbReference type="PROSITE" id="PS51021">
    <property type="entry name" value="BAR"/>
    <property type="match status" value="1"/>
</dbReference>
<feature type="compositionally biased region" description="Polar residues" evidence="11">
    <location>
        <begin position="585"/>
        <end position="597"/>
    </location>
</feature>
<evidence type="ECO:0000256" key="11">
    <source>
        <dbReference type="SAM" id="MobiDB-lite"/>
    </source>
</evidence>
<dbReference type="GO" id="GO:0016020">
    <property type="term" value="C:membrane"/>
    <property type="evidence" value="ECO:0007669"/>
    <property type="project" value="UniProtKB-SubCell"/>
</dbReference>
<evidence type="ECO:0000259" key="13">
    <source>
        <dbReference type="PROSITE" id="PS51021"/>
    </source>
</evidence>
<organism evidence="14">
    <name type="scientific">Lutzomyia longipalpis</name>
    <name type="common">Sand fly</name>
    <dbReference type="NCBI Taxonomy" id="7200"/>
    <lineage>
        <taxon>Eukaryota</taxon>
        <taxon>Metazoa</taxon>
        <taxon>Ecdysozoa</taxon>
        <taxon>Arthropoda</taxon>
        <taxon>Hexapoda</taxon>
        <taxon>Insecta</taxon>
        <taxon>Pterygota</taxon>
        <taxon>Neoptera</taxon>
        <taxon>Endopterygota</taxon>
        <taxon>Diptera</taxon>
        <taxon>Nematocera</taxon>
        <taxon>Psychodoidea</taxon>
        <taxon>Psychodidae</taxon>
        <taxon>Lutzomyia</taxon>
        <taxon>Lutzomyia</taxon>
    </lineage>
</organism>
<keyword evidence="14" id="KW-0808">Transferase</keyword>
<dbReference type="GO" id="GO:0016746">
    <property type="term" value="F:acyltransferase activity"/>
    <property type="evidence" value="ECO:0007669"/>
    <property type="project" value="UniProtKB-KW"/>
</dbReference>
<evidence type="ECO:0000256" key="3">
    <source>
        <dbReference type="ARBA" id="ARBA00006697"/>
    </source>
</evidence>
<dbReference type="SUPFAM" id="SSF50044">
    <property type="entry name" value="SH3-domain"/>
    <property type="match status" value="1"/>
</dbReference>
<feature type="domain" description="SH3" evidence="12">
    <location>
        <begin position="619"/>
        <end position="678"/>
    </location>
</feature>
<comment type="subcellular location">
    <subcellularLocation>
        <location evidence="2">Membrane</location>
        <topology evidence="2">Peripheral membrane protein</topology>
    </subcellularLocation>
</comment>
<keyword evidence="14" id="KW-0012">Acyltransferase</keyword>
<name>A0A7G3APY6_LUTLO</name>
<keyword evidence="5 10" id="KW-0728">SH3 domain</keyword>
<dbReference type="Gene3D" id="1.20.1270.60">
    <property type="entry name" value="Arfaptin homology (AH) domain/BAR domain"/>
    <property type="match status" value="2"/>
</dbReference>
<proteinExistence type="inferred from homology"/>
<feature type="domain" description="BAR" evidence="13">
    <location>
        <begin position="185"/>
        <end position="419"/>
    </location>
</feature>
<dbReference type="InterPro" id="IPR001452">
    <property type="entry name" value="SH3_domain"/>
</dbReference>
<dbReference type="EMBL" id="GITU01005265">
    <property type="protein sequence ID" value="MBC1173968.1"/>
    <property type="molecule type" value="Transcribed_RNA"/>
</dbReference>
<feature type="compositionally biased region" description="Gly residues" evidence="11">
    <location>
        <begin position="480"/>
        <end position="491"/>
    </location>
</feature>
<dbReference type="CDD" id="cd07592">
    <property type="entry name" value="BAR_Endophilin_A"/>
    <property type="match status" value="1"/>
</dbReference>
<dbReference type="GO" id="GO:0016191">
    <property type="term" value="P:synaptic vesicle uncoating"/>
    <property type="evidence" value="ECO:0007669"/>
    <property type="project" value="TreeGrafter"/>
</dbReference>
<dbReference type="VEuPathDB" id="VectorBase:LLONM1_001697"/>
<reference evidence="14" key="1">
    <citation type="journal article" date="2020" name="BMC">
        <title>Leishmania infection induces a limited differential gene expression in the sand fly midgut.</title>
        <authorList>
            <person name="Coutinho-Abreu I.V."/>
            <person name="Serafim T.D."/>
            <person name="Meneses C."/>
            <person name="Kamhawi S."/>
            <person name="Oliveira F."/>
            <person name="Valenzuela J.G."/>
        </authorList>
    </citation>
    <scope>NUCLEOTIDE SEQUENCE</scope>
    <source>
        <strain evidence="14">Jacobina</strain>
        <tissue evidence="14">Midgut</tissue>
    </source>
</reference>
<feature type="compositionally biased region" description="Polar residues" evidence="11">
    <location>
        <begin position="495"/>
        <end position="522"/>
    </location>
</feature>
<dbReference type="CDD" id="cd11803">
    <property type="entry name" value="SH3_Endophilin_A"/>
    <property type="match status" value="1"/>
</dbReference>
<accession>A0A7G3APY6</accession>
<evidence type="ECO:0000259" key="12">
    <source>
        <dbReference type="PROSITE" id="PS50002"/>
    </source>
</evidence>
<feature type="compositionally biased region" description="Low complexity" evidence="11">
    <location>
        <begin position="560"/>
        <end position="584"/>
    </location>
</feature>
<dbReference type="PANTHER" id="PTHR14167:SF81">
    <property type="entry name" value="ENDOPHILIN-A"/>
    <property type="match status" value="1"/>
</dbReference>
<evidence type="ECO:0000256" key="10">
    <source>
        <dbReference type="PROSITE-ProRule" id="PRU00192"/>
    </source>
</evidence>
<dbReference type="PANTHER" id="PTHR14167">
    <property type="entry name" value="SH3 DOMAIN-CONTAINING"/>
    <property type="match status" value="1"/>
</dbReference>
<dbReference type="InterPro" id="IPR036028">
    <property type="entry name" value="SH3-like_dom_sf"/>
</dbReference>
<dbReference type="SMART" id="SM00326">
    <property type="entry name" value="SH3"/>
    <property type="match status" value="1"/>
</dbReference>
<dbReference type="SMART" id="SM00721">
    <property type="entry name" value="BAR"/>
    <property type="match status" value="2"/>
</dbReference>
<evidence type="ECO:0000256" key="2">
    <source>
        <dbReference type="ARBA" id="ARBA00004170"/>
    </source>
</evidence>
<dbReference type="InterPro" id="IPR004148">
    <property type="entry name" value="BAR_dom"/>
</dbReference>
<dbReference type="InterPro" id="IPR027267">
    <property type="entry name" value="AH/BAR_dom_sf"/>
</dbReference>
<dbReference type="PRINTS" id="PR00452">
    <property type="entry name" value="SH3DOMAIN"/>
</dbReference>
<evidence type="ECO:0000256" key="6">
    <source>
        <dbReference type="ARBA" id="ARBA00022583"/>
    </source>
</evidence>
<dbReference type="Pfam" id="PF00018">
    <property type="entry name" value="SH3_1"/>
    <property type="match status" value="1"/>
</dbReference>
<protein>
    <recommendedName>
        <fullName evidence="4">Endophilin-A</fullName>
    </recommendedName>
    <alternativeName>
        <fullName evidence="9">SH3 domain-containing GRB2-like protein</fullName>
    </alternativeName>
</protein>
<keyword evidence="8" id="KW-0472">Membrane</keyword>
<dbReference type="Pfam" id="PF03114">
    <property type="entry name" value="BAR"/>
    <property type="match status" value="2"/>
</dbReference>
<dbReference type="GO" id="GO:0098793">
    <property type="term" value="C:presynapse"/>
    <property type="evidence" value="ECO:0007669"/>
    <property type="project" value="TreeGrafter"/>
</dbReference>
<dbReference type="AlphaFoldDB" id="A0A7G3APY6"/>
<comment type="function">
    <text evidence="1">Required presynaptically at the neuromuscular junction. Implicated in synaptic vesicle endocytosis.</text>
</comment>